<dbReference type="AlphaFoldDB" id="A0A1H3JKK6"/>
<dbReference type="Proteomes" id="UP000199515">
    <property type="component" value="Unassembled WGS sequence"/>
</dbReference>
<dbReference type="EMBL" id="FNON01000005">
    <property type="protein sequence ID" value="SDY40427.1"/>
    <property type="molecule type" value="Genomic_DNA"/>
</dbReference>
<dbReference type="Pfam" id="PF07690">
    <property type="entry name" value="MFS_1"/>
    <property type="match status" value="2"/>
</dbReference>
<dbReference type="PANTHER" id="PTHR23513">
    <property type="entry name" value="INTEGRAL MEMBRANE EFFLUX PROTEIN-RELATED"/>
    <property type="match status" value="1"/>
</dbReference>
<sequence length="408" mass="41425">MADGVERPASFGSVLAVPEFRAIWLAELQSVFGDQLARVALSVLVYTRTGSAAWPALTYALTYLPDLIGGPLLSGLADRFPRKAVMVNADAGRAVLVGLMAIPGLPLWLLATLLVLTQLLNAPFTAAQAAIMPTVLSGDLYVAGQSIRQMTGQTGQLAGFALGGAVIAAIGPGKGLAVDAVTFAVSALVIRFGVRSRPAAGANADGTRISLFAGLVAGARTIWRDSRLRSLVMLAWLAGFVIVPEGLAVPYAAEIGGTAATAGLLLAAHPAGIVVGVFLFGRLVAPGTRQRLIGVLAVLAIVPLVGYALRPGLLPAIGLLLASGACAAYQVTAAATFMRLVPDAERGQAFGLAGSGLIAAQGVGLVVGGLLAAVLRSPALTVAVVAAVGVLVALPVAAAWRRARRTFP</sequence>
<evidence type="ECO:0000256" key="5">
    <source>
        <dbReference type="ARBA" id="ARBA00023136"/>
    </source>
</evidence>
<keyword evidence="5 6" id="KW-0472">Membrane</keyword>
<comment type="subcellular location">
    <subcellularLocation>
        <location evidence="1">Cell membrane</location>
        <topology evidence="1">Multi-pass membrane protein</topology>
    </subcellularLocation>
</comment>
<protein>
    <submittedName>
        <fullName evidence="8">Transmembrane secretion effector</fullName>
    </submittedName>
</protein>
<dbReference type="PANTHER" id="PTHR23513:SF11">
    <property type="entry name" value="STAPHYLOFERRIN A TRANSPORTER"/>
    <property type="match status" value="1"/>
</dbReference>
<keyword evidence="4 6" id="KW-1133">Transmembrane helix</keyword>
<feature type="transmembrane region" description="Helical" evidence="6">
    <location>
        <begin position="349"/>
        <end position="373"/>
    </location>
</feature>
<evidence type="ECO:0000256" key="2">
    <source>
        <dbReference type="ARBA" id="ARBA00022475"/>
    </source>
</evidence>
<dbReference type="Gene3D" id="1.20.1250.20">
    <property type="entry name" value="MFS general substrate transporter like domains"/>
    <property type="match status" value="2"/>
</dbReference>
<organism evidence="8 9">
    <name type="scientific">Amycolatopsis xylanica</name>
    <dbReference type="NCBI Taxonomy" id="589385"/>
    <lineage>
        <taxon>Bacteria</taxon>
        <taxon>Bacillati</taxon>
        <taxon>Actinomycetota</taxon>
        <taxon>Actinomycetes</taxon>
        <taxon>Pseudonocardiales</taxon>
        <taxon>Pseudonocardiaceae</taxon>
        <taxon>Amycolatopsis</taxon>
    </lineage>
</organism>
<feature type="transmembrane region" description="Helical" evidence="6">
    <location>
        <begin position="122"/>
        <end position="142"/>
    </location>
</feature>
<feature type="transmembrane region" description="Helical" evidence="6">
    <location>
        <begin position="52"/>
        <end position="73"/>
    </location>
</feature>
<gene>
    <name evidence="8" type="ORF">SAMN05421504_105451</name>
</gene>
<proteinExistence type="predicted"/>
<dbReference type="GO" id="GO:0005886">
    <property type="term" value="C:plasma membrane"/>
    <property type="evidence" value="ECO:0007669"/>
    <property type="project" value="UniProtKB-SubCell"/>
</dbReference>
<evidence type="ECO:0000256" key="6">
    <source>
        <dbReference type="SAM" id="Phobius"/>
    </source>
</evidence>
<dbReference type="PROSITE" id="PS50850">
    <property type="entry name" value="MFS"/>
    <property type="match status" value="1"/>
</dbReference>
<evidence type="ECO:0000313" key="9">
    <source>
        <dbReference type="Proteomes" id="UP000199515"/>
    </source>
</evidence>
<keyword evidence="9" id="KW-1185">Reference proteome</keyword>
<dbReference type="GO" id="GO:0022857">
    <property type="term" value="F:transmembrane transporter activity"/>
    <property type="evidence" value="ECO:0007669"/>
    <property type="project" value="InterPro"/>
</dbReference>
<dbReference type="InterPro" id="IPR036259">
    <property type="entry name" value="MFS_trans_sf"/>
</dbReference>
<dbReference type="STRING" id="589385.SAMN05421504_105451"/>
<feature type="transmembrane region" description="Helical" evidence="6">
    <location>
        <begin position="292"/>
        <end position="310"/>
    </location>
</feature>
<feature type="transmembrane region" description="Helical" evidence="6">
    <location>
        <begin position="94"/>
        <end position="116"/>
    </location>
</feature>
<evidence type="ECO:0000256" key="4">
    <source>
        <dbReference type="ARBA" id="ARBA00022989"/>
    </source>
</evidence>
<dbReference type="SUPFAM" id="SSF103473">
    <property type="entry name" value="MFS general substrate transporter"/>
    <property type="match status" value="1"/>
</dbReference>
<feature type="transmembrane region" description="Helical" evidence="6">
    <location>
        <begin position="231"/>
        <end position="253"/>
    </location>
</feature>
<dbReference type="InterPro" id="IPR011701">
    <property type="entry name" value="MFS"/>
</dbReference>
<accession>A0A1H3JKK6</accession>
<dbReference type="RefSeq" id="WP_245757508.1">
    <property type="nucleotide sequence ID" value="NZ_FNON01000005.1"/>
</dbReference>
<evidence type="ECO:0000256" key="3">
    <source>
        <dbReference type="ARBA" id="ARBA00022692"/>
    </source>
</evidence>
<feature type="transmembrane region" description="Helical" evidence="6">
    <location>
        <begin position="316"/>
        <end position="337"/>
    </location>
</feature>
<evidence type="ECO:0000259" key="7">
    <source>
        <dbReference type="PROSITE" id="PS50850"/>
    </source>
</evidence>
<dbReference type="CDD" id="cd06173">
    <property type="entry name" value="MFS_MefA_like"/>
    <property type="match status" value="1"/>
</dbReference>
<evidence type="ECO:0000256" key="1">
    <source>
        <dbReference type="ARBA" id="ARBA00004651"/>
    </source>
</evidence>
<feature type="transmembrane region" description="Helical" evidence="6">
    <location>
        <begin position="259"/>
        <end position="280"/>
    </location>
</feature>
<dbReference type="InterPro" id="IPR020846">
    <property type="entry name" value="MFS_dom"/>
</dbReference>
<reference evidence="8 9" key="1">
    <citation type="submission" date="2016-10" db="EMBL/GenBank/DDBJ databases">
        <authorList>
            <person name="de Groot N.N."/>
        </authorList>
    </citation>
    <scope>NUCLEOTIDE SEQUENCE [LARGE SCALE GENOMIC DNA]</scope>
    <source>
        <strain evidence="8 9">CPCC 202699</strain>
    </source>
</reference>
<evidence type="ECO:0000313" key="8">
    <source>
        <dbReference type="EMBL" id="SDY40427.1"/>
    </source>
</evidence>
<keyword evidence="2" id="KW-1003">Cell membrane</keyword>
<name>A0A1H3JKK6_9PSEU</name>
<feature type="domain" description="Major facilitator superfamily (MFS) profile" evidence="7">
    <location>
        <begin position="227"/>
        <end position="408"/>
    </location>
</feature>
<feature type="transmembrane region" description="Helical" evidence="6">
    <location>
        <begin position="379"/>
        <end position="400"/>
    </location>
</feature>
<keyword evidence="3 6" id="KW-0812">Transmembrane</keyword>